<comment type="caution">
    <text evidence="1">The sequence shown here is derived from an EMBL/GenBank/DDBJ whole genome shotgun (WGS) entry which is preliminary data.</text>
</comment>
<name>A0ABU1DFR7_9HYPH</name>
<gene>
    <name evidence="1" type="ORF">IHQ68_10145</name>
</gene>
<evidence type="ECO:0000313" key="1">
    <source>
        <dbReference type="EMBL" id="MDR4306978.1"/>
    </source>
</evidence>
<reference evidence="1" key="1">
    <citation type="submission" date="2020-10" db="EMBL/GenBank/DDBJ databases">
        <authorList>
            <person name="Abbas A."/>
            <person name="Razzaq R."/>
            <person name="Waqas M."/>
            <person name="Abbas N."/>
            <person name="Nielsen T.K."/>
            <person name="Hansen L.H."/>
            <person name="Hussain S."/>
            <person name="Shahid M."/>
        </authorList>
    </citation>
    <scope>NUCLEOTIDE SEQUENCE</scope>
    <source>
        <strain evidence="1">S14</strain>
    </source>
</reference>
<protein>
    <submittedName>
        <fullName evidence="1">Uncharacterized protein</fullName>
    </submittedName>
</protein>
<dbReference type="RefSeq" id="WP_309391372.1">
    <property type="nucleotide sequence ID" value="NZ_JADBEO010000018.1"/>
</dbReference>
<dbReference type="Proteomes" id="UP001181622">
    <property type="component" value="Unassembled WGS sequence"/>
</dbReference>
<sequence>MSRRRTKTLLGLLCDRLAEQCWDTGREDLVYAVALIRELGQDSPKLSGARLRILEILEADDHLVEVSVGLERYCAQRRMLAEMPALGGVQ</sequence>
<evidence type="ECO:0000313" key="2">
    <source>
        <dbReference type="Proteomes" id="UP001181622"/>
    </source>
</evidence>
<dbReference type="EMBL" id="JADBEO010000018">
    <property type="protein sequence ID" value="MDR4306978.1"/>
    <property type="molecule type" value="Genomic_DNA"/>
</dbReference>
<organism evidence="1 2">
    <name type="scientific">Chelatococcus sambhunathii</name>
    <dbReference type="NCBI Taxonomy" id="363953"/>
    <lineage>
        <taxon>Bacteria</taxon>
        <taxon>Pseudomonadati</taxon>
        <taxon>Pseudomonadota</taxon>
        <taxon>Alphaproteobacteria</taxon>
        <taxon>Hyphomicrobiales</taxon>
        <taxon>Chelatococcaceae</taxon>
        <taxon>Chelatococcus</taxon>
    </lineage>
</organism>
<keyword evidence="2" id="KW-1185">Reference proteome</keyword>
<accession>A0ABU1DFR7</accession>
<proteinExistence type="predicted"/>